<protein>
    <submittedName>
        <fullName evidence="3">Uncharacterized protein</fullName>
    </submittedName>
</protein>
<keyword evidence="2" id="KW-0732">Signal</keyword>
<gene>
    <name evidence="3" type="ORF">H8E29_00255</name>
</gene>
<evidence type="ECO:0000313" key="3">
    <source>
        <dbReference type="EMBL" id="MBC8333673.1"/>
    </source>
</evidence>
<sequence>MKKTTILLVVIMIVLSACAAPSEKKCGDGVCDGPENGKNCPEDCTLSQGAGGESSDAQEGTESQDEAEADARDEGQTDDVFAEVYVEIAVTRDEGVGDCGVEPWGVDHIDGGDFTCPPPKYWFGYDLEATAMQQVNLIPQGEGWVFTPRTKGGGTYQQASAWSDGQRVCEPKSMQAKPFGFQVEGAAAGGEITMTFTSNPVEIATWECDSGTTYERETTLLRIDWGAALGGDYHDLSVFLSAADHVGDSKYRKTYSADMNPSPDERDHAQVSLTFTCMQQRDAATSVETACPW</sequence>
<feature type="chain" id="PRO_5035305308" evidence="2">
    <location>
        <begin position="20"/>
        <end position="293"/>
    </location>
</feature>
<dbReference type="PROSITE" id="PS51257">
    <property type="entry name" value="PROKAR_LIPOPROTEIN"/>
    <property type="match status" value="1"/>
</dbReference>
<evidence type="ECO:0000256" key="2">
    <source>
        <dbReference type="SAM" id="SignalP"/>
    </source>
</evidence>
<dbReference type="AlphaFoldDB" id="A0A8J6TDQ9"/>
<name>A0A8J6TDQ9_9CHLR</name>
<feature type="region of interest" description="Disordered" evidence="1">
    <location>
        <begin position="49"/>
        <end position="76"/>
    </location>
</feature>
<evidence type="ECO:0000256" key="1">
    <source>
        <dbReference type="SAM" id="MobiDB-lite"/>
    </source>
</evidence>
<proteinExistence type="predicted"/>
<dbReference type="Proteomes" id="UP000614469">
    <property type="component" value="Unassembled WGS sequence"/>
</dbReference>
<reference evidence="3 4" key="1">
    <citation type="submission" date="2020-08" db="EMBL/GenBank/DDBJ databases">
        <title>Bridging the membrane lipid divide: bacteria of the FCB group superphylum have the potential to synthesize archaeal ether lipids.</title>
        <authorList>
            <person name="Villanueva L."/>
            <person name="Von Meijenfeldt F.A.B."/>
            <person name="Westbye A.B."/>
            <person name="Yadav S."/>
            <person name="Hopmans E.C."/>
            <person name="Dutilh B.E."/>
            <person name="Sinninghe Damste J.S."/>
        </authorList>
    </citation>
    <scope>NUCLEOTIDE SEQUENCE [LARGE SCALE GENOMIC DNA]</scope>
    <source>
        <strain evidence="3">NIOZ-UU36</strain>
    </source>
</reference>
<comment type="caution">
    <text evidence="3">The sequence shown here is derived from an EMBL/GenBank/DDBJ whole genome shotgun (WGS) entry which is preliminary data.</text>
</comment>
<evidence type="ECO:0000313" key="4">
    <source>
        <dbReference type="Proteomes" id="UP000614469"/>
    </source>
</evidence>
<accession>A0A8J6TDQ9</accession>
<organism evidence="3 4">
    <name type="scientific">Candidatus Desulfolinea nitratireducens</name>
    <dbReference type="NCBI Taxonomy" id="2841698"/>
    <lineage>
        <taxon>Bacteria</taxon>
        <taxon>Bacillati</taxon>
        <taxon>Chloroflexota</taxon>
        <taxon>Anaerolineae</taxon>
        <taxon>Anaerolineales</taxon>
        <taxon>Anaerolineales incertae sedis</taxon>
        <taxon>Candidatus Desulfolinea</taxon>
    </lineage>
</organism>
<feature type="signal peptide" evidence="2">
    <location>
        <begin position="1"/>
        <end position="19"/>
    </location>
</feature>
<dbReference type="EMBL" id="JACNJN010000016">
    <property type="protein sequence ID" value="MBC8333673.1"/>
    <property type="molecule type" value="Genomic_DNA"/>
</dbReference>